<accession>A0A2P8VFJ4</accession>
<keyword evidence="2" id="KW-1185">Reference proteome</keyword>
<gene>
    <name evidence="1" type="ORF">C7G83_17190</name>
</gene>
<dbReference type="AlphaFoldDB" id="A0A2P8VFJ4"/>
<protein>
    <submittedName>
        <fullName evidence="1">Uncharacterized protein</fullName>
    </submittedName>
</protein>
<proteinExistence type="predicted"/>
<reference evidence="1 2" key="1">
    <citation type="submission" date="2018-03" db="EMBL/GenBank/DDBJ databases">
        <title>Draft genome sequence of the first documented clinical Siccibacter turicensis isolate in Austria.</title>
        <authorList>
            <person name="Lepuschitz S."/>
            <person name="Pekard-Amenitsch S."/>
            <person name="Haunold R."/>
            <person name="Schill S."/>
            <person name="Mach R."/>
            <person name="Allerberger F."/>
            <person name="Ruppitsch W."/>
            <person name="Forsythe S.J."/>
        </authorList>
    </citation>
    <scope>NUCLEOTIDE SEQUENCE [LARGE SCALE GENOMIC DNA]</scope>
    <source>
        <strain evidence="1 2">6100069499-17</strain>
    </source>
</reference>
<comment type="caution">
    <text evidence="1">The sequence shown here is derived from an EMBL/GenBank/DDBJ whole genome shotgun (WGS) entry which is preliminary data.</text>
</comment>
<name>A0A2P8VFJ4_9ENTR</name>
<evidence type="ECO:0000313" key="2">
    <source>
        <dbReference type="Proteomes" id="UP000240212"/>
    </source>
</evidence>
<sequence>MTLLIACNTLLRAKGSNFFAGGSSLRCVKHPVAGQHNFQFYLRLCGVKYDGVPLSNSRCRQAAGSRIDGSIHQYVTGVSEPGQRLCGAKYDGDFCCK</sequence>
<organism evidence="1 2">
    <name type="scientific">Siccibacter turicensis</name>
    <dbReference type="NCBI Taxonomy" id="357233"/>
    <lineage>
        <taxon>Bacteria</taxon>
        <taxon>Pseudomonadati</taxon>
        <taxon>Pseudomonadota</taxon>
        <taxon>Gammaproteobacteria</taxon>
        <taxon>Enterobacterales</taxon>
        <taxon>Enterobacteriaceae</taxon>
        <taxon>Siccibacter</taxon>
    </lineage>
</organism>
<evidence type="ECO:0000313" key="1">
    <source>
        <dbReference type="EMBL" id="PSN06272.1"/>
    </source>
</evidence>
<dbReference type="Proteomes" id="UP000240212">
    <property type="component" value="Unassembled WGS sequence"/>
</dbReference>
<dbReference type="EMBL" id="PYEP01000008">
    <property type="protein sequence ID" value="PSN06272.1"/>
    <property type="molecule type" value="Genomic_DNA"/>
</dbReference>